<dbReference type="Proteomes" id="UP000642107">
    <property type="component" value="Unassembled WGS sequence"/>
</dbReference>
<evidence type="ECO:0000259" key="1">
    <source>
        <dbReference type="Pfam" id="PF04480"/>
    </source>
</evidence>
<dbReference type="RefSeq" id="WP_192277093.1">
    <property type="nucleotide sequence ID" value="NZ_JACZDF010000001.1"/>
</dbReference>
<sequence length="301" mass="33428">MRKLPRGYRPSGAHRLTGVFTVAMAYADGVTRAQARHRLASGEWRAGVGDGIRLDSDAPHRLAPLVAAMLTWTDGVLLRESAAIAHGLAIDVPVLPVHVWVPANRRPRAGMVPHRYDLDPDDVVALPYGRATSRVRTVHDVHAHLPARQVDELIALSIIRGDVTSASLEEHRRARPGCWGNGQLARLSDETRDGALSHPERVVVSLLRRANIRGWTLNTPVHDERGLIGVVDVLFEECRLAIEINGYAYHSVAGFERDHEKINRLALQGYTHLAFTARAVQDRPERVIEQIHEALALRRSE</sequence>
<dbReference type="InterPro" id="IPR007569">
    <property type="entry name" value="DUF559"/>
</dbReference>
<dbReference type="EMBL" id="JACZDF010000001">
    <property type="protein sequence ID" value="MBD9698150.1"/>
    <property type="molecule type" value="Genomic_DNA"/>
</dbReference>
<dbReference type="Gene3D" id="3.40.960.10">
    <property type="entry name" value="VSR Endonuclease"/>
    <property type="match status" value="1"/>
</dbReference>
<dbReference type="InterPro" id="IPR011335">
    <property type="entry name" value="Restrct_endonuc-II-like"/>
</dbReference>
<feature type="domain" description="DUF559" evidence="1">
    <location>
        <begin position="230"/>
        <end position="295"/>
    </location>
</feature>
<evidence type="ECO:0000313" key="3">
    <source>
        <dbReference type="Proteomes" id="UP000642107"/>
    </source>
</evidence>
<dbReference type="SUPFAM" id="SSF52980">
    <property type="entry name" value="Restriction endonuclease-like"/>
    <property type="match status" value="1"/>
</dbReference>
<dbReference type="Pfam" id="PF04480">
    <property type="entry name" value="DUF559"/>
    <property type="match status" value="1"/>
</dbReference>
<evidence type="ECO:0000313" key="2">
    <source>
        <dbReference type="EMBL" id="MBD9698150.1"/>
    </source>
</evidence>
<organism evidence="2 3">
    <name type="scientific">Flavimobilis rhizosphaerae</name>
    <dbReference type="NCBI Taxonomy" id="2775421"/>
    <lineage>
        <taxon>Bacteria</taxon>
        <taxon>Bacillati</taxon>
        <taxon>Actinomycetota</taxon>
        <taxon>Actinomycetes</taxon>
        <taxon>Micrococcales</taxon>
        <taxon>Jonesiaceae</taxon>
        <taxon>Flavimobilis</taxon>
    </lineage>
</organism>
<proteinExistence type="predicted"/>
<protein>
    <submittedName>
        <fullName evidence="2">DUF559 domain-containing protein</fullName>
    </submittedName>
</protein>
<accession>A0ABR9DLY2</accession>
<reference evidence="2 3" key="1">
    <citation type="submission" date="2020-09" db="EMBL/GenBank/DDBJ databases">
        <title>Flavimobilis rhizosphaerae sp. nov., isolated from rhizosphere soil of Spartina alterniflora.</title>
        <authorList>
            <person name="Hanqin C."/>
        </authorList>
    </citation>
    <scope>NUCLEOTIDE SEQUENCE [LARGE SCALE GENOMIC DNA]</scope>
    <source>
        <strain evidence="2 3">GY 10621</strain>
    </source>
</reference>
<keyword evidence="3" id="KW-1185">Reference proteome</keyword>
<gene>
    <name evidence="2" type="ORF">IGS67_01390</name>
</gene>
<comment type="caution">
    <text evidence="2">The sequence shown here is derived from an EMBL/GenBank/DDBJ whole genome shotgun (WGS) entry which is preliminary data.</text>
</comment>
<name>A0ABR9DLY2_9MICO</name>